<protein>
    <submittedName>
        <fullName evidence="2">Uncharacterized protein</fullName>
    </submittedName>
</protein>
<keyword evidence="1" id="KW-1133">Transmembrane helix</keyword>
<feature type="transmembrane region" description="Helical" evidence="1">
    <location>
        <begin position="289"/>
        <end position="310"/>
    </location>
</feature>
<keyword evidence="1" id="KW-0812">Transmembrane</keyword>
<comment type="caution">
    <text evidence="2">The sequence shown here is derived from an EMBL/GenBank/DDBJ whole genome shotgun (WGS) entry which is preliminary data.</text>
</comment>
<feature type="transmembrane region" description="Helical" evidence="1">
    <location>
        <begin position="91"/>
        <end position="111"/>
    </location>
</feature>
<proteinExistence type="predicted"/>
<feature type="transmembrane region" description="Helical" evidence="1">
    <location>
        <begin position="247"/>
        <end position="269"/>
    </location>
</feature>
<keyword evidence="3" id="KW-1185">Reference proteome</keyword>
<organism evidence="2 3">
    <name type="scientific">Oxobacter pfennigii</name>
    <dbReference type="NCBI Taxonomy" id="36849"/>
    <lineage>
        <taxon>Bacteria</taxon>
        <taxon>Bacillati</taxon>
        <taxon>Bacillota</taxon>
        <taxon>Clostridia</taxon>
        <taxon>Eubacteriales</taxon>
        <taxon>Clostridiaceae</taxon>
        <taxon>Oxobacter</taxon>
    </lineage>
</organism>
<dbReference type="RefSeq" id="WP_054873549.1">
    <property type="nucleotide sequence ID" value="NZ_LKET01000016.1"/>
</dbReference>
<feature type="transmembrane region" description="Helical" evidence="1">
    <location>
        <begin position="48"/>
        <end position="70"/>
    </location>
</feature>
<accession>A0A0P8WDW7</accession>
<evidence type="ECO:0000313" key="2">
    <source>
        <dbReference type="EMBL" id="KPU45933.1"/>
    </source>
</evidence>
<gene>
    <name evidence="2" type="ORF">OXPF_04010</name>
</gene>
<feature type="transmembrane region" description="Helical" evidence="1">
    <location>
        <begin position="7"/>
        <end position="28"/>
    </location>
</feature>
<keyword evidence="1" id="KW-0472">Membrane</keyword>
<evidence type="ECO:0000313" key="3">
    <source>
        <dbReference type="Proteomes" id="UP000050326"/>
    </source>
</evidence>
<feature type="transmembrane region" description="Helical" evidence="1">
    <location>
        <begin position="138"/>
        <end position="159"/>
    </location>
</feature>
<dbReference type="EMBL" id="LKET01000016">
    <property type="protein sequence ID" value="KPU45933.1"/>
    <property type="molecule type" value="Genomic_DNA"/>
</dbReference>
<dbReference type="OrthoDB" id="1964626at2"/>
<evidence type="ECO:0000256" key="1">
    <source>
        <dbReference type="SAM" id="Phobius"/>
    </source>
</evidence>
<dbReference type="AlphaFoldDB" id="A0A0P8WDW7"/>
<feature type="transmembrane region" description="Helical" evidence="1">
    <location>
        <begin position="208"/>
        <end position="226"/>
    </location>
</feature>
<reference evidence="2 3" key="1">
    <citation type="submission" date="2015-09" db="EMBL/GenBank/DDBJ databases">
        <title>Genome sequence of Oxobacter pfennigii DSM 3222.</title>
        <authorList>
            <person name="Poehlein A."/>
            <person name="Bengelsdorf F.R."/>
            <person name="Schiel-Bengelsdorf B."/>
            <person name="Duerre P."/>
            <person name="Daniel R."/>
        </authorList>
    </citation>
    <scope>NUCLEOTIDE SEQUENCE [LARGE SCALE GENOMIC DNA]</scope>
    <source>
        <strain evidence="2 3">DSM 3222</strain>
    </source>
</reference>
<feature type="transmembrane region" description="Helical" evidence="1">
    <location>
        <begin position="171"/>
        <end position="188"/>
    </location>
</feature>
<name>A0A0P8WDW7_9CLOT</name>
<sequence length="318" mass="36118">MENRKQVNIILSIAYLFTVITCIFLFISRSMENIYYSVYLGQDRIGNAIKAFLFSNIIMIIAASIITIILRVKIKKSNQIDYFDIKEKEQIHLITGILVVIQGLTNLSYLLPSFITRALGLIKSQPQDVRNILMLRNAIIGDSISVIIILCQLFLGIYLVKYIKKKQTDIAMLRSVLLYTVITSIFSLFDRLSVLISGLGDEVRVFSINNILWAVIIVISIIMLILKIRKSNQTGYLSILENGDICMAAGVLIIVHGLLNLSTDLQYIIIHMIAFLQTPIIKSQLSEIIVQYIISMVITLVQIVLGFYLAKYYKKKKN</sequence>
<dbReference type="Proteomes" id="UP000050326">
    <property type="component" value="Unassembled WGS sequence"/>
</dbReference>